<keyword evidence="1" id="KW-0472">Membrane</keyword>
<accession>A0AAN9IR82</accession>
<evidence type="ECO:0000313" key="2">
    <source>
        <dbReference type="EMBL" id="KAK7284699.1"/>
    </source>
</evidence>
<organism evidence="2 3">
    <name type="scientific">Clitoria ternatea</name>
    <name type="common">Butterfly pea</name>
    <dbReference type="NCBI Taxonomy" id="43366"/>
    <lineage>
        <taxon>Eukaryota</taxon>
        <taxon>Viridiplantae</taxon>
        <taxon>Streptophyta</taxon>
        <taxon>Embryophyta</taxon>
        <taxon>Tracheophyta</taxon>
        <taxon>Spermatophyta</taxon>
        <taxon>Magnoliopsida</taxon>
        <taxon>eudicotyledons</taxon>
        <taxon>Gunneridae</taxon>
        <taxon>Pentapetalae</taxon>
        <taxon>rosids</taxon>
        <taxon>fabids</taxon>
        <taxon>Fabales</taxon>
        <taxon>Fabaceae</taxon>
        <taxon>Papilionoideae</taxon>
        <taxon>50 kb inversion clade</taxon>
        <taxon>NPAAA clade</taxon>
        <taxon>indigoferoid/millettioid clade</taxon>
        <taxon>Phaseoleae</taxon>
        <taxon>Clitoria</taxon>
    </lineage>
</organism>
<protein>
    <recommendedName>
        <fullName evidence="4">Transmembrane protein</fullName>
    </recommendedName>
</protein>
<keyword evidence="3" id="KW-1185">Reference proteome</keyword>
<reference evidence="2 3" key="1">
    <citation type="submission" date="2024-01" db="EMBL/GenBank/DDBJ databases">
        <title>The genomes of 5 underutilized Papilionoideae crops provide insights into root nodulation and disease resistance.</title>
        <authorList>
            <person name="Yuan L."/>
        </authorList>
    </citation>
    <scope>NUCLEOTIDE SEQUENCE [LARGE SCALE GENOMIC DNA]</scope>
    <source>
        <strain evidence="2">LY-2023</strain>
        <tissue evidence="2">Leaf</tissue>
    </source>
</reference>
<evidence type="ECO:0000313" key="3">
    <source>
        <dbReference type="Proteomes" id="UP001359559"/>
    </source>
</evidence>
<dbReference type="EMBL" id="JAYKXN010000005">
    <property type="protein sequence ID" value="KAK7284699.1"/>
    <property type="molecule type" value="Genomic_DNA"/>
</dbReference>
<sequence length="115" mass="13009">MVFTMVKGWLADDDEKERGPHVILFLFFVLWSICTSGIMGKSERRVFGFSDNDDDCGLKLEVDDVMVLELVGFGVEEGCSEWVPCMRLLRSDSDGSDIIGKLGHFLNKNQQYPLL</sequence>
<evidence type="ECO:0000256" key="1">
    <source>
        <dbReference type="SAM" id="Phobius"/>
    </source>
</evidence>
<comment type="caution">
    <text evidence="2">The sequence shown here is derived from an EMBL/GenBank/DDBJ whole genome shotgun (WGS) entry which is preliminary data.</text>
</comment>
<keyword evidence="1" id="KW-1133">Transmembrane helix</keyword>
<dbReference type="AlphaFoldDB" id="A0AAN9IR82"/>
<dbReference type="Proteomes" id="UP001359559">
    <property type="component" value="Unassembled WGS sequence"/>
</dbReference>
<evidence type="ECO:0008006" key="4">
    <source>
        <dbReference type="Google" id="ProtNLM"/>
    </source>
</evidence>
<feature type="transmembrane region" description="Helical" evidence="1">
    <location>
        <begin position="20"/>
        <end position="40"/>
    </location>
</feature>
<proteinExistence type="predicted"/>
<keyword evidence="1" id="KW-0812">Transmembrane</keyword>
<name>A0AAN9IR82_CLITE</name>
<gene>
    <name evidence="2" type="ORF">RJT34_19450</name>
</gene>